<feature type="domain" description="GST N-terminal" evidence="1">
    <location>
        <begin position="1"/>
        <end position="81"/>
    </location>
</feature>
<dbReference type="InterPro" id="IPR036282">
    <property type="entry name" value="Glutathione-S-Trfase_C_sf"/>
</dbReference>
<dbReference type="InterPro" id="IPR040079">
    <property type="entry name" value="Glutathione_S-Trfase"/>
</dbReference>
<evidence type="ECO:0000313" key="3">
    <source>
        <dbReference type="EMBL" id="PKR57953.1"/>
    </source>
</evidence>
<dbReference type="InterPro" id="IPR036249">
    <property type="entry name" value="Thioredoxin-like_sf"/>
</dbReference>
<name>A0A2N3L544_9PROT</name>
<dbReference type="EMBL" id="NXGX01000005">
    <property type="protein sequence ID" value="PKR57953.1"/>
    <property type="molecule type" value="Genomic_DNA"/>
</dbReference>
<dbReference type="PANTHER" id="PTHR44051">
    <property type="entry name" value="GLUTATHIONE S-TRANSFERASE-RELATED"/>
    <property type="match status" value="1"/>
</dbReference>
<dbReference type="InterPro" id="IPR010987">
    <property type="entry name" value="Glutathione-S-Trfase_C-like"/>
</dbReference>
<dbReference type="AlphaFoldDB" id="A0A2N3L544"/>
<proteinExistence type="predicted"/>
<dbReference type="SFLD" id="SFLDG00358">
    <property type="entry name" value="Main_(cytGST)"/>
    <property type="match status" value="1"/>
</dbReference>
<dbReference type="SUPFAM" id="SSF47616">
    <property type="entry name" value="GST C-terminal domain-like"/>
    <property type="match status" value="1"/>
</dbReference>
<sequence>MSYTLFYAPGAASMAVHWMLIELDVPFEAVLVDIDSNQQRNQDYLRLNPTGRVPTLVVDDTPYGESVALMMLLAERHPGSGLLPEPETAQRAEWLQLTLYIANTLMPAMRDWLYAAKDGDPKGAAAVKALAEKRISSVWDDFEARLLRGQTYLMGPTFGTVDMFAIMLMRWSRHMGCAATARPVLRSYINRICALPSYIEVNVREGLSGWPS</sequence>
<dbReference type="Pfam" id="PF13417">
    <property type="entry name" value="GST_N_3"/>
    <property type="match status" value="1"/>
</dbReference>
<dbReference type="CDD" id="cd03057">
    <property type="entry name" value="GST_N_Beta"/>
    <property type="match status" value="1"/>
</dbReference>
<dbReference type="Pfam" id="PF00043">
    <property type="entry name" value="GST_C"/>
    <property type="match status" value="1"/>
</dbReference>
<dbReference type="SUPFAM" id="SSF52833">
    <property type="entry name" value="Thioredoxin-like"/>
    <property type="match status" value="1"/>
</dbReference>
<feature type="domain" description="GST C-terminal" evidence="2">
    <location>
        <begin position="87"/>
        <end position="212"/>
    </location>
</feature>
<dbReference type="InterPro" id="IPR004046">
    <property type="entry name" value="GST_C"/>
</dbReference>
<dbReference type="Proteomes" id="UP000233332">
    <property type="component" value="Unassembled WGS sequence"/>
</dbReference>
<dbReference type="GO" id="GO:0016740">
    <property type="term" value="F:transferase activity"/>
    <property type="evidence" value="ECO:0007669"/>
    <property type="project" value="UniProtKB-KW"/>
</dbReference>
<dbReference type="RefSeq" id="WP_101303199.1">
    <property type="nucleotide sequence ID" value="NZ_NXGX01000005.1"/>
</dbReference>
<dbReference type="SFLD" id="SFLDG01150">
    <property type="entry name" value="Main.1:_Beta-like"/>
    <property type="match status" value="1"/>
</dbReference>
<comment type="caution">
    <text evidence="3">The sequence shown here is derived from an EMBL/GenBank/DDBJ whole genome shotgun (WGS) entry which is preliminary data.</text>
</comment>
<dbReference type="Gene3D" id="3.40.30.10">
    <property type="entry name" value="Glutaredoxin"/>
    <property type="match status" value="1"/>
</dbReference>
<keyword evidence="3" id="KW-0808">Transferase</keyword>
<evidence type="ECO:0000313" key="4">
    <source>
        <dbReference type="Proteomes" id="UP000233332"/>
    </source>
</evidence>
<dbReference type="SFLD" id="SFLDS00019">
    <property type="entry name" value="Glutathione_Transferase_(cytos"/>
    <property type="match status" value="1"/>
</dbReference>
<dbReference type="PROSITE" id="PS50405">
    <property type="entry name" value="GST_CTER"/>
    <property type="match status" value="1"/>
</dbReference>
<gene>
    <name evidence="3" type="ORF">COO92_14450</name>
</gene>
<accession>A0A2N3L544</accession>
<evidence type="ECO:0000259" key="2">
    <source>
        <dbReference type="PROSITE" id="PS50405"/>
    </source>
</evidence>
<dbReference type="Gene3D" id="1.20.1050.10">
    <property type="match status" value="1"/>
</dbReference>
<reference evidence="3 4" key="1">
    <citation type="submission" date="2017-09" db="EMBL/GenBank/DDBJ databases">
        <title>Biodiversity and function of Thalassospira species in the particle-attached aromatic-hydrocarbon-degrading consortia from the surface seawater of the China South Sea.</title>
        <authorList>
            <person name="Dong C."/>
            <person name="Lai Q."/>
            <person name="Shao Z."/>
        </authorList>
    </citation>
    <scope>NUCLEOTIDE SEQUENCE [LARGE SCALE GENOMIC DNA]</scope>
    <source>
        <strain evidence="3 4">139Z-12</strain>
    </source>
</reference>
<dbReference type="InterPro" id="IPR004045">
    <property type="entry name" value="Glutathione_S-Trfase_N"/>
</dbReference>
<keyword evidence="4" id="KW-1185">Reference proteome</keyword>
<dbReference type="PROSITE" id="PS50404">
    <property type="entry name" value="GST_NTER"/>
    <property type="match status" value="1"/>
</dbReference>
<evidence type="ECO:0000259" key="1">
    <source>
        <dbReference type="PROSITE" id="PS50404"/>
    </source>
</evidence>
<dbReference type="PANTHER" id="PTHR44051:SF21">
    <property type="entry name" value="GLUTATHIONE S-TRANSFERASE FAMILY PROTEIN"/>
    <property type="match status" value="1"/>
</dbReference>
<protein>
    <submittedName>
        <fullName evidence="3">Glutathione S-transferase</fullName>
    </submittedName>
</protein>
<organism evidence="3 4">
    <name type="scientific">Thalassospira lohafexi</name>
    <dbReference type="NCBI Taxonomy" id="744227"/>
    <lineage>
        <taxon>Bacteria</taxon>
        <taxon>Pseudomonadati</taxon>
        <taxon>Pseudomonadota</taxon>
        <taxon>Alphaproteobacteria</taxon>
        <taxon>Rhodospirillales</taxon>
        <taxon>Thalassospiraceae</taxon>
        <taxon>Thalassospira</taxon>
    </lineage>
</organism>